<organism evidence="2 3">
    <name type="scientific">Kribbella italica</name>
    <dbReference type="NCBI Taxonomy" id="1540520"/>
    <lineage>
        <taxon>Bacteria</taxon>
        <taxon>Bacillati</taxon>
        <taxon>Actinomycetota</taxon>
        <taxon>Actinomycetes</taxon>
        <taxon>Propionibacteriales</taxon>
        <taxon>Kribbellaceae</taxon>
        <taxon>Kribbella</taxon>
    </lineage>
</organism>
<dbReference type="PROSITE" id="PS50943">
    <property type="entry name" value="HTH_CROC1"/>
    <property type="match status" value="1"/>
</dbReference>
<evidence type="ECO:0000313" key="3">
    <source>
        <dbReference type="Proteomes" id="UP000549971"/>
    </source>
</evidence>
<dbReference type="SUPFAM" id="SSF52540">
    <property type="entry name" value="P-loop containing nucleoside triphosphate hydrolases"/>
    <property type="match status" value="1"/>
</dbReference>
<dbReference type="SMART" id="SM00530">
    <property type="entry name" value="HTH_XRE"/>
    <property type="match status" value="1"/>
</dbReference>
<dbReference type="PRINTS" id="PR00364">
    <property type="entry name" value="DISEASERSIST"/>
</dbReference>
<accession>A0A7W9J869</accession>
<dbReference type="InterPro" id="IPR002182">
    <property type="entry name" value="NB-ARC"/>
</dbReference>
<dbReference type="AlphaFoldDB" id="A0A7W9J869"/>
<dbReference type="InterPro" id="IPR027417">
    <property type="entry name" value="P-loop_NTPase"/>
</dbReference>
<dbReference type="CDD" id="cd00093">
    <property type="entry name" value="HTH_XRE"/>
    <property type="match status" value="1"/>
</dbReference>
<evidence type="ECO:0000259" key="1">
    <source>
        <dbReference type="PROSITE" id="PS50943"/>
    </source>
</evidence>
<comment type="caution">
    <text evidence="2">The sequence shown here is derived from an EMBL/GenBank/DDBJ whole genome shotgun (WGS) entry which is preliminary data.</text>
</comment>
<dbReference type="GO" id="GO:0003677">
    <property type="term" value="F:DNA binding"/>
    <property type="evidence" value="ECO:0007669"/>
    <property type="project" value="InterPro"/>
</dbReference>
<dbReference type="GO" id="GO:0043531">
    <property type="term" value="F:ADP binding"/>
    <property type="evidence" value="ECO:0007669"/>
    <property type="project" value="InterPro"/>
</dbReference>
<dbReference type="InterPro" id="IPR010982">
    <property type="entry name" value="Lambda_DNA-bd_dom_sf"/>
</dbReference>
<dbReference type="RefSeq" id="WP_184797417.1">
    <property type="nucleotide sequence ID" value="NZ_JACHMY010000001.1"/>
</dbReference>
<dbReference type="SUPFAM" id="SSF47413">
    <property type="entry name" value="lambda repressor-like DNA-binding domains"/>
    <property type="match status" value="1"/>
</dbReference>
<dbReference type="InterPro" id="IPR001387">
    <property type="entry name" value="Cro/C1-type_HTH"/>
</dbReference>
<dbReference type="PANTHER" id="PTHR47691:SF3">
    <property type="entry name" value="HTH-TYPE TRANSCRIPTIONAL REGULATOR RV0890C-RELATED"/>
    <property type="match status" value="1"/>
</dbReference>
<feature type="domain" description="HTH cro/C1-type" evidence="1">
    <location>
        <begin position="8"/>
        <end position="63"/>
    </location>
</feature>
<dbReference type="EMBL" id="JACHMY010000001">
    <property type="protein sequence ID" value="MBB5837412.1"/>
    <property type="molecule type" value="Genomic_DNA"/>
</dbReference>
<dbReference type="Pfam" id="PF00931">
    <property type="entry name" value="NB-ARC"/>
    <property type="match status" value="1"/>
</dbReference>
<gene>
    <name evidence="2" type="ORF">HDA39_004146</name>
</gene>
<keyword evidence="3" id="KW-1185">Reference proteome</keyword>
<dbReference type="PANTHER" id="PTHR47691">
    <property type="entry name" value="REGULATOR-RELATED"/>
    <property type="match status" value="1"/>
</dbReference>
<proteinExistence type="predicted"/>
<dbReference type="Gene3D" id="1.10.260.40">
    <property type="entry name" value="lambda repressor-like DNA-binding domains"/>
    <property type="match status" value="1"/>
</dbReference>
<sequence length="250" mass="26144">MAGLAELLREFRVAAGLTQEQLAERSELSVGAVATLETGRRRFPRPATLDALAEALGLSTTEAGVLREAAVRPSGESRSESLPADLEDFVGRADTLAQLTGVLSGAGRQFGTVIAVVSGMGGVGKTALAVRAAHSLAAAFPDGQIYLNLRAHSGGEPVDPLEALTRVLRALGTPAARIPADVSTASARLRSLVADRKLLLVLDDARSAEQIQPLLPGVGESVVLVTSRTRLLALAGARQFPWTSWTSRTH</sequence>
<dbReference type="Proteomes" id="UP000549971">
    <property type="component" value="Unassembled WGS sequence"/>
</dbReference>
<dbReference type="Gene3D" id="3.40.50.300">
    <property type="entry name" value="P-loop containing nucleotide triphosphate hydrolases"/>
    <property type="match status" value="1"/>
</dbReference>
<protein>
    <submittedName>
        <fullName evidence="2">Transcriptional regulator with XRE-family HTH domain</fullName>
    </submittedName>
</protein>
<dbReference type="Pfam" id="PF13560">
    <property type="entry name" value="HTH_31"/>
    <property type="match status" value="1"/>
</dbReference>
<evidence type="ECO:0000313" key="2">
    <source>
        <dbReference type="EMBL" id="MBB5837412.1"/>
    </source>
</evidence>
<reference evidence="2 3" key="1">
    <citation type="submission" date="2020-08" db="EMBL/GenBank/DDBJ databases">
        <title>Sequencing the genomes of 1000 actinobacteria strains.</title>
        <authorList>
            <person name="Klenk H.-P."/>
        </authorList>
    </citation>
    <scope>NUCLEOTIDE SEQUENCE [LARGE SCALE GENOMIC DNA]</scope>
    <source>
        <strain evidence="2 3">DSM 28967</strain>
    </source>
</reference>
<name>A0A7W9J869_9ACTN</name>